<evidence type="ECO:0000313" key="4">
    <source>
        <dbReference type="Proteomes" id="UP000321058"/>
    </source>
</evidence>
<dbReference type="InterPro" id="IPR042100">
    <property type="entry name" value="Bug_dom1"/>
</dbReference>
<dbReference type="Proteomes" id="UP000321058">
    <property type="component" value="Unassembled WGS sequence"/>
</dbReference>
<proteinExistence type="inferred from homology"/>
<gene>
    <name evidence="3" type="ORF">RSO01_46500</name>
</gene>
<accession>A0A512NEX6</accession>
<comment type="similarity">
    <text evidence="1">Belongs to the UPF0065 (bug) family.</text>
</comment>
<dbReference type="SUPFAM" id="SSF53850">
    <property type="entry name" value="Periplasmic binding protein-like II"/>
    <property type="match status" value="1"/>
</dbReference>
<dbReference type="RefSeq" id="WP_147151854.1">
    <property type="nucleotide sequence ID" value="NZ_BKAJ01000081.1"/>
</dbReference>
<evidence type="ECO:0008006" key="5">
    <source>
        <dbReference type="Google" id="ProtNLM"/>
    </source>
</evidence>
<organism evidence="3 4">
    <name type="scientific">Reyranella soli</name>
    <dbReference type="NCBI Taxonomy" id="1230389"/>
    <lineage>
        <taxon>Bacteria</taxon>
        <taxon>Pseudomonadati</taxon>
        <taxon>Pseudomonadota</taxon>
        <taxon>Alphaproteobacteria</taxon>
        <taxon>Hyphomicrobiales</taxon>
        <taxon>Reyranellaceae</taxon>
        <taxon>Reyranella</taxon>
    </lineage>
</organism>
<keyword evidence="2" id="KW-0732">Signal</keyword>
<dbReference type="OrthoDB" id="8443386at2"/>
<dbReference type="AlphaFoldDB" id="A0A512NEX6"/>
<dbReference type="Pfam" id="PF03401">
    <property type="entry name" value="TctC"/>
    <property type="match status" value="1"/>
</dbReference>
<dbReference type="InterPro" id="IPR005064">
    <property type="entry name" value="BUG"/>
</dbReference>
<evidence type="ECO:0000256" key="2">
    <source>
        <dbReference type="SAM" id="SignalP"/>
    </source>
</evidence>
<dbReference type="PIRSF" id="PIRSF017082">
    <property type="entry name" value="YflP"/>
    <property type="match status" value="1"/>
</dbReference>
<protein>
    <recommendedName>
        <fullName evidence="5">ABC transporter substrate-binding protein</fullName>
    </recommendedName>
</protein>
<sequence length="324" mass="34016">MRSITAFLGVLALLVTGTAAAQTADKYPDKPIRIMAPYAPGGNIDVTARIIAEKLKDVLGVTVIVENKAGASGMIGSDVIARSAPDGYNLLVSANSLVAVPAIYGNAPYDWRTAFQPISHIQAVPAVLIVPPDSPIKTLADFIALGKDGKFTVADSGVGTTNHIAIELIGEATGTRYTLVHYKGSGQAHLDLIAGQVPAQVDQVNAAIGHIKAGKMRAIAVSSDKRVPQLPDVPTMKESGVKGLEDFTFSTYTGLFAPAKLPPEILAKLNAAMVTTLSDPTVIKKFADLTAETKSSTPQELAAMLDKEEKLVVPLIKKLGIKAE</sequence>
<dbReference type="Gene3D" id="3.40.190.150">
    <property type="entry name" value="Bordetella uptake gene, domain 1"/>
    <property type="match status" value="1"/>
</dbReference>
<comment type="caution">
    <text evidence="3">The sequence shown here is derived from an EMBL/GenBank/DDBJ whole genome shotgun (WGS) entry which is preliminary data.</text>
</comment>
<feature type="chain" id="PRO_5022170853" description="ABC transporter substrate-binding protein" evidence="2">
    <location>
        <begin position="22"/>
        <end position="324"/>
    </location>
</feature>
<feature type="signal peptide" evidence="2">
    <location>
        <begin position="1"/>
        <end position="21"/>
    </location>
</feature>
<dbReference type="EMBL" id="BKAJ01000081">
    <property type="protein sequence ID" value="GEP57484.1"/>
    <property type="molecule type" value="Genomic_DNA"/>
</dbReference>
<evidence type="ECO:0000256" key="1">
    <source>
        <dbReference type="ARBA" id="ARBA00006987"/>
    </source>
</evidence>
<dbReference type="CDD" id="cd07012">
    <property type="entry name" value="PBP2_Bug_TTT"/>
    <property type="match status" value="1"/>
</dbReference>
<keyword evidence="4" id="KW-1185">Reference proteome</keyword>
<reference evidence="3 4" key="1">
    <citation type="submission" date="2019-07" db="EMBL/GenBank/DDBJ databases">
        <title>Whole genome shotgun sequence of Reyranella soli NBRC 108950.</title>
        <authorList>
            <person name="Hosoyama A."/>
            <person name="Uohara A."/>
            <person name="Ohji S."/>
            <person name="Ichikawa N."/>
        </authorList>
    </citation>
    <scope>NUCLEOTIDE SEQUENCE [LARGE SCALE GENOMIC DNA]</scope>
    <source>
        <strain evidence="3 4">NBRC 108950</strain>
    </source>
</reference>
<evidence type="ECO:0000313" key="3">
    <source>
        <dbReference type="EMBL" id="GEP57484.1"/>
    </source>
</evidence>
<dbReference type="Gene3D" id="3.40.190.10">
    <property type="entry name" value="Periplasmic binding protein-like II"/>
    <property type="match status" value="1"/>
</dbReference>
<dbReference type="PANTHER" id="PTHR42928:SF5">
    <property type="entry name" value="BLR1237 PROTEIN"/>
    <property type="match status" value="1"/>
</dbReference>
<name>A0A512NEX6_9HYPH</name>
<dbReference type="PANTHER" id="PTHR42928">
    <property type="entry name" value="TRICARBOXYLATE-BINDING PROTEIN"/>
    <property type="match status" value="1"/>
</dbReference>